<dbReference type="SUPFAM" id="SSF55811">
    <property type="entry name" value="Nudix"/>
    <property type="match status" value="1"/>
</dbReference>
<dbReference type="PROSITE" id="PS51462">
    <property type="entry name" value="NUDIX"/>
    <property type="match status" value="1"/>
</dbReference>
<evidence type="ECO:0000256" key="2">
    <source>
        <dbReference type="ARBA" id="ARBA00022801"/>
    </source>
</evidence>
<proteinExistence type="predicted"/>
<accession>A0A0G0M470</accession>
<comment type="cofactor">
    <cofactor evidence="1">
        <name>Mg(2+)</name>
        <dbReference type="ChEBI" id="CHEBI:18420"/>
    </cofactor>
</comment>
<evidence type="ECO:0000313" key="4">
    <source>
        <dbReference type="EMBL" id="KKQ95085.1"/>
    </source>
</evidence>
<reference evidence="4" key="1">
    <citation type="journal article" date="2015" name="Nature">
        <title>rRNA introns, odd ribosomes, and small enigmatic genomes across a large radiation of phyla.</title>
        <authorList>
            <person name="Brown C.T."/>
            <person name="Hug L.A."/>
            <person name="Thomas B.C."/>
            <person name="Sharon I."/>
            <person name="Castelle C.J."/>
            <person name="Singh A."/>
            <person name="Wilkins M.J."/>
            <person name="Williams K.H."/>
            <person name="Banfield J.F."/>
        </authorList>
    </citation>
    <scope>NUCLEOTIDE SEQUENCE [LARGE SCALE GENOMIC DNA]</scope>
</reference>
<evidence type="ECO:0000259" key="3">
    <source>
        <dbReference type="PROSITE" id="PS51462"/>
    </source>
</evidence>
<gene>
    <name evidence="4" type="ORF">UT18_C0004G0037</name>
</gene>
<dbReference type="PANTHER" id="PTHR43046:SF14">
    <property type="entry name" value="MUTT_NUDIX FAMILY PROTEIN"/>
    <property type="match status" value="1"/>
</dbReference>
<protein>
    <submittedName>
        <fullName evidence="4">Mutator MutT protein</fullName>
    </submittedName>
</protein>
<feature type="domain" description="Nudix hydrolase" evidence="3">
    <location>
        <begin position="2"/>
        <end position="128"/>
    </location>
</feature>
<dbReference type="Pfam" id="PF00293">
    <property type="entry name" value="NUDIX"/>
    <property type="match status" value="1"/>
</dbReference>
<keyword evidence="2" id="KW-0378">Hydrolase</keyword>
<evidence type="ECO:0000313" key="5">
    <source>
        <dbReference type="Proteomes" id="UP000034207"/>
    </source>
</evidence>
<dbReference type="GO" id="GO:0016787">
    <property type="term" value="F:hydrolase activity"/>
    <property type="evidence" value="ECO:0007669"/>
    <property type="project" value="UniProtKB-KW"/>
</dbReference>
<dbReference type="InterPro" id="IPR015797">
    <property type="entry name" value="NUDIX_hydrolase-like_dom_sf"/>
</dbReference>
<dbReference type="PROSITE" id="PS00893">
    <property type="entry name" value="NUDIX_BOX"/>
    <property type="match status" value="1"/>
</dbReference>
<dbReference type="InterPro" id="IPR020084">
    <property type="entry name" value="NUDIX_hydrolase_CS"/>
</dbReference>
<comment type="caution">
    <text evidence="4">The sequence shown here is derived from an EMBL/GenBank/DDBJ whole genome shotgun (WGS) entry which is preliminary data.</text>
</comment>
<dbReference type="STRING" id="1618345.UT18_C0004G0037"/>
<dbReference type="Gene3D" id="3.90.79.10">
    <property type="entry name" value="Nucleoside Triphosphate Pyrophosphohydrolase"/>
    <property type="match status" value="1"/>
</dbReference>
<dbReference type="Proteomes" id="UP000034207">
    <property type="component" value="Unassembled WGS sequence"/>
</dbReference>
<name>A0A0G0M470_UNCC2</name>
<dbReference type="PANTHER" id="PTHR43046">
    <property type="entry name" value="GDP-MANNOSE MANNOSYL HYDROLASE"/>
    <property type="match status" value="1"/>
</dbReference>
<dbReference type="AlphaFoldDB" id="A0A0G0M470"/>
<dbReference type="EMBL" id="LBVV01000004">
    <property type="protein sequence ID" value="KKQ95085.1"/>
    <property type="molecule type" value="Genomic_DNA"/>
</dbReference>
<dbReference type="InterPro" id="IPR000086">
    <property type="entry name" value="NUDIX_hydrolase_dom"/>
</dbReference>
<sequence>MKTIHKVAAIVIKDNSFLMVRKVGKNTWTNLGGHIEEGETEEQALKREILEELNCDSNIIRKLDDFKAKAAHDDAMLTLSTYLVELMGDPVINDPELEEFKYIPREYREQGYKMPESIEKHVVPYLIENKLLLSKY</sequence>
<organism evidence="4 5">
    <name type="scientific">candidate division CPR2 bacterium GW2011_GWC2_39_10</name>
    <dbReference type="NCBI Taxonomy" id="1618345"/>
    <lineage>
        <taxon>Bacteria</taxon>
        <taxon>Bacteria division CPR2</taxon>
    </lineage>
</organism>
<evidence type="ECO:0000256" key="1">
    <source>
        <dbReference type="ARBA" id="ARBA00001946"/>
    </source>
</evidence>